<evidence type="ECO:0000313" key="1">
    <source>
        <dbReference type="EMBL" id="CAK9046062.1"/>
    </source>
</evidence>
<name>A0ABP0M3L1_9DINO</name>
<dbReference type="Proteomes" id="UP001642484">
    <property type="component" value="Unassembled WGS sequence"/>
</dbReference>
<protein>
    <submittedName>
        <fullName evidence="1">Uncharacterized protein</fullName>
    </submittedName>
</protein>
<organism evidence="1 2">
    <name type="scientific">Durusdinium trenchii</name>
    <dbReference type="NCBI Taxonomy" id="1381693"/>
    <lineage>
        <taxon>Eukaryota</taxon>
        <taxon>Sar</taxon>
        <taxon>Alveolata</taxon>
        <taxon>Dinophyceae</taxon>
        <taxon>Suessiales</taxon>
        <taxon>Symbiodiniaceae</taxon>
        <taxon>Durusdinium</taxon>
    </lineage>
</organism>
<keyword evidence="2" id="KW-1185">Reference proteome</keyword>
<dbReference type="EMBL" id="CAXAMN010015557">
    <property type="protein sequence ID" value="CAK9046062.1"/>
    <property type="molecule type" value="Genomic_DNA"/>
</dbReference>
<reference evidence="1 2" key="1">
    <citation type="submission" date="2024-02" db="EMBL/GenBank/DDBJ databases">
        <authorList>
            <person name="Chen Y."/>
            <person name="Shah S."/>
            <person name="Dougan E. K."/>
            <person name="Thang M."/>
            <person name="Chan C."/>
        </authorList>
    </citation>
    <scope>NUCLEOTIDE SEQUENCE [LARGE SCALE GENOMIC DNA]</scope>
</reference>
<evidence type="ECO:0000313" key="2">
    <source>
        <dbReference type="Proteomes" id="UP001642484"/>
    </source>
</evidence>
<sequence length="125" mass="13922">MCAQAILAPSSRARVEMTFCGSLWRVAWDGQDCQDDYTLPIEKNQWRKSLDSILRSSYAKDRGVSDDEVEIKVKFLLPQAGAGLGWLDSSKSPLQLKLKDGGQRHCGGALRQGRASQCTRGWHEP</sequence>
<gene>
    <name evidence="1" type="ORF">CCMP2556_LOCUS23975</name>
</gene>
<accession>A0ABP0M3L1</accession>
<comment type="caution">
    <text evidence="1">The sequence shown here is derived from an EMBL/GenBank/DDBJ whole genome shotgun (WGS) entry which is preliminary data.</text>
</comment>
<proteinExistence type="predicted"/>